<dbReference type="OrthoDB" id="5839148at2759"/>
<sequence length="551" mass="63735">MTDSNTIPLVEGTVLNFPTGSYRVGKLRDGTLYMASLDVTEEQTQRLAQLDASEMYEHRSVYEATIQMDWYIEECTPSEADEFEEVSNGNAGDNTEYSDSEQDDIDDGEPLPNPSGDNEDVRPSDLEAGVSRAQGVTQPFFGVPHVSQKGLRPVLLYKVPGQQLCYSFAFHRASPHSAVYRCIGCRKVNQTYTKITVLRDIEFDGDPCRLAHVCLPTRWLRERSRRVIYEKCQEWRFNEMFSEAMPSALHHNLLRDVMRNTRLSEEEKDDILRYFHDHEKFRRTIERSIGRHRDRTVTMMCVPDSLAYTGGGRFLHVQSQDMHIYYNESVIRLAYMNGLEALVADGMFSMHPDGKQKNGQLYTIHGVCNGKVNVPLLFALTNKKTEAIYFIIWSTLKGVLDRVAQRNDYTLRVVVDFEKASINSLRRDTWLTGPFADLWNKWQVIVLRTTNVAENFHSKLSKATNFRRPTLKKLIEILHGCTAEGKGKLLQHQQAPAAEQRLRRKDFLRRRKVCEMMDNFERLMQERLVTTYDAEHYCRKMSKFVSSKSYL</sequence>
<dbReference type="AlphaFoldDB" id="A0A183FR41"/>
<keyword evidence="3" id="KW-1185">Reference proteome</keyword>
<feature type="region of interest" description="Disordered" evidence="1">
    <location>
        <begin position="81"/>
        <end position="124"/>
    </location>
</feature>
<name>A0A183FR41_HELPZ</name>
<accession>A0A3P7ZK19</accession>
<proteinExistence type="predicted"/>
<evidence type="ECO:0000256" key="1">
    <source>
        <dbReference type="SAM" id="MobiDB-lite"/>
    </source>
</evidence>
<protein>
    <submittedName>
        <fullName evidence="4">MULE domain-containing protein</fullName>
    </submittedName>
</protein>
<evidence type="ECO:0000313" key="3">
    <source>
        <dbReference type="Proteomes" id="UP000050761"/>
    </source>
</evidence>
<dbReference type="Proteomes" id="UP000050761">
    <property type="component" value="Unassembled WGS sequence"/>
</dbReference>
<accession>A0A183FR41</accession>
<evidence type="ECO:0000313" key="2">
    <source>
        <dbReference type="EMBL" id="VDO84384.1"/>
    </source>
</evidence>
<organism evidence="3 4">
    <name type="scientific">Heligmosomoides polygyrus</name>
    <name type="common">Parasitic roundworm</name>
    <dbReference type="NCBI Taxonomy" id="6339"/>
    <lineage>
        <taxon>Eukaryota</taxon>
        <taxon>Metazoa</taxon>
        <taxon>Ecdysozoa</taxon>
        <taxon>Nematoda</taxon>
        <taxon>Chromadorea</taxon>
        <taxon>Rhabditida</taxon>
        <taxon>Rhabditina</taxon>
        <taxon>Rhabditomorpha</taxon>
        <taxon>Strongyloidea</taxon>
        <taxon>Heligmosomidae</taxon>
        <taxon>Heligmosomoides</taxon>
    </lineage>
</organism>
<feature type="compositionally biased region" description="Acidic residues" evidence="1">
    <location>
        <begin position="96"/>
        <end position="109"/>
    </location>
</feature>
<gene>
    <name evidence="2" type="ORF">HPBE_LOCUS10267</name>
</gene>
<reference evidence="4" key="2">
    <citation type="submission" date="2019-09" db="UniProtKB">
        <authorList>
            <consortium name="WormBaseParasite"/>
        </authorList>
    </citation>
    <scope>IDENTIFICATION</scope>
</reference>
<evidence type="ECO:0000313" key="4">
    <source>
        <dbReference type="WBParaSite" id="HPBE_0001026601-mRNA-1"/>
    </source>
</evidence>
<reference evidence="2 3" key="1">
    <citation type="submission" date="2018-11" db="EMBL/GenBank/DDBJ databases">
        <authorList>
            <consortium name="Pathogen Informatics"/>
        </authorList>
    </citation>
    <scope>NUCLEOTIDE SEQUENCE [LARGE SCALE GENOMIC DNA]</scope>
</reference>
<dbReference type="EMBL" id="UZAH01026706">
    <property type="protein sequence ID" value="VDO84384.1"/>
    <property type="molecule type" value="Genomic_DNA"/>
</dbReference>
<dbReference type="WBParaSite" id="HPBE_0001026601-mRNA-1">
    <property type="protein sequence ID" value="HPBE_0001026601-mRNA-1"/>
    <property type="gene ID" value="HPBE_0001026601"/>
</dbReference>